<gene>
    <name evidence="1" type="ORF">CLF_105400</name>
</gene>
<accession>G7YP96</accession>
<proteinExistence type="predicted"/>
<dbReference type="AlphaFoldDB" id="G7YP96"/>
<dbReference type="Proteomes" id="UP000008909">
    <property type="component" value="Unassembled WGS sequence"/>
</dbReference>
<reference key="2">
    <citation type="submission" date="2011-10" db="EMBL/GenBank/DDBJ databases">
        <title>The genome and transcriptome sequence of Clonorchis sinensis provide insights into the carcinogenic liver fluke.</title>
        <authorList>
            <person name="Wang X."/>
            <person name="Huang Y."/>
            <person name="Chen W."/>
            <person name="Liu H."/>
            <person name="Guo L."/>
            <person name="Chen Y."/>
            <person name="Luo F."/>
            <person name="Zhou W."/>
            <person name="Sun J."/>
            <person name="Mao Q."/>
            <person name="Liang P."/>
            <person name="Zhou C."/>
            <person name="Tian Y."/>
            <person name="Men J."/>
            <person name="Lv X."/>
            <person name="Huang L."/>
            <person name="Zhou J."/>
            <person name="Hu Y."/>
            <person name="Li R."/>
            <person name="Zhang F."/>
            <person name="Lei H."/>
            <person name="Li X."/>
            <person name="Hu X."/>
            <person name="Liang C."/>
            <person name="Xu J."/>
            <person name="Wu Z."/>
            <person name="Yu X."/>
        </authorList>
    </citation>
    <scope>NUCLEOTIDE SEQUENCE</scope>
    <source>
        <strain>Henan</strain>
    </source>
</reference>
<dbReference type="EMBL" id="DF143922">
    <property type="protein sequence ID" value="GAA54777.1"/>
    <property type="molecule type" value="Genomic_DNA"/>
</dbReference>
<evidence type="ECO:0000313" key="1">
    <source>
        <dbReference type="EMBL" id="GAA54777.1"/>
    </source>
</evidence>
<organism evidence="1 2">
    <name type="scientific">Clonorchis sinensis</name>
    <name type="common">Chinese liver fluke</name>
    <dbReference type="NCBI Taxonomy" id="79923"/>
    <lineage>
        <taxon>Eukaryota</taxon>
        <taxon>Metazoa</taxon>
        <taxon>Spiralia</taxon>
        <taxon>Lophotrochozoa</taxon>
        <taxon>Platyhelminthes</taxon>
        <taxon>Trematoda</taxon>
        <taxon>Digenea</taxon>
        <taxon>Opisthorchiida</taxon>
        <taxon>Opisthorchiata</taxon>
        <taxon>Opisthorchiidae</taxon>
        <taxon>Clonorchis</taxon>
    </lineage>
</organism>
<name>G7YP96_CLOSI</name>
<evidence type="ECO:0000313" key="2">
    <source>
        <dbReference type="Proteomes" id="UP000008909"/>
    </source>
</evidence>
<reference evidence="1" key="1">
    <citation type="journal article" date="2011" name="Genome Biol.">
        <title>The draft genome of the carcinogenic human liver fluke Clonorchis sinensis.</title>
        <authorList>
            <person name="Wang X."/>
            <person name="Chen W."/>
            <person name="Huang Y."/>
            <person name="Sun J."/>
            <person name="Men J."/>
            <person name="Liu H."/>
            <person name="Luo F."/>
            <person name="Guo L."/>
            <person name="Lv X."/>
            <person name="Deng C."/>
            <person name="Zhou C."/>
            <person name="Fan Y."/>
            <person name="Li X."/>
            <person name="Huang L."/>
            <person name="Hu Y."/>
            <person name="Liang C."/>
            <person name="Hu X."/>
            <person name="Xu J."/>
            <person name="Yu X."/>
        </authorList>
    </citation>
    <scope>NUCLEOTIDE SEQUENCE [LARGE SCALE GENOMIC DNA]</scope>
    <source>
        <strain evidence="1">Henan</strain>
    </source>
</reference>
<sequence>MFMYGAVHGLKYGVAMTGTCRNDGRLFHAQVKSCSILSLRQHRGRSYCLCRFQTQCKIKHVEKPVLPQISHRHQRYTTRNHWQPVKCKFRAYGGPQRNFGFASKAQRDCACFVGVIVLEHDPRMNSLFTLTCLPTSDVMVVLIAASESWMTYFRASGPRMDSARYSFSEEVSSSTFVQMTTGDTEDELAIRKTRNCYKAEIHQWNIPQQATILDLAQKNRNAPFRYVRHCRKNESTALDEHLPLNDKKCVHMSFGADSASSFVMYGKKGSEDITRINVKKDLGIWLSSNMSFSLHLEKSAKKAFAFLRMIQCTFSRVNRMDFQILYGTYIGPLLEYTHQVVYSGPTKDVTLIERV</sequence>
<protein>
    <submittedName>
        <fullName evidence="1">Uncharacterized protein</fullName>
    </submittedName>
</protein>
<keyword evidence="2" id="KW-1185">Reference proteome</keyword>